<organism evidence="1 2">
    <name type="scientific">Bifidobacterium polysaccharolyticum</name>
    <dbReference type="NCBI Taxonomy" id="2750967"/>
    <lineage>
        <taxon>Bacteria</taxon>
        <taxon>Bacillati</taxon>
        <taxon>Actinomycetota</taxon>
        <taxon>Actinomycetes</taxon>
        <taxon>Bifidobacteriales</taxon>
        <taxon>Bifidobacteriaceae</taxon>
        <taxon>Bifidobacterium</taxon>
    </lineage>
</organism>
<dbReference type="EMBL" id="JACFRB010000001">
    <property type="protein sequence ID" value="MBI0105494.1"/>
    <property type="molecule type" value="Genomic_DNA"/>
</dbReference>
<dbReference type="RefSeq" id="WP_198207659.1">
    <property type="nucleotide sequence ID" value="NZ_JACFRB010000001.1"/>
</dbReference>
<sequence>MVRISTQVVRQKKHKTSRVIMLPSALRQLMGDLGTQWKPHKTDYEDFKRQISALSYFDIYAWLPQRIYALNHSHAYQTPLITWKSLQNQMGSNYTET</sequence>
<evidence type="ECO:0000313" key="2">
    <source>
        <dbReference type="Proteomes" id="UP000766153"/>
    </source>
</evidence>
<dbReference type="Proteomes" id="UP000766153">
    <property type="component" value="Unassembled WGS sequence"/>
</dbReference>
<evidence type="ECO:0000313" key="1">
    <source>
        <dbReference type="EMBL" id="MBI0105494.1"/>
    </source>
</evidence>
<name>A0ABS0QUG8_9BIFI</name>
<accession>A0ABS0QUG8</accession>
<reference evidence="1 2" key="1">
    <citation type="submission" date="2020-07" db="EMBL/GenBank/DDBJ databases">
        <title>Isolated bacteria genomes of Apis mellifera.</title>
        <authorList>
            <person name="Wu J."/>
            <person name="Zheng H."/>
        </authorList>
    </citation>
    <scope>NUCLEOTIDE SEQUENCE [LARGE SCALE GENOMIC DNA]</scope>
    <source>
        <strain evidence="1 2">B14448H7</strain>
    </source>
</reference>
<gene>
    <name evidence="1" type="ORF">H3T91_03150</name>
</gene>
<keyword evidence="2" id="KW-1185">Reference proteome</keyword>
<comment type="caution">
    <text evidence="1">The sequence shown here is derived from an EMBL/GenBank/DDBJ whole genome shotgun (WGS) entry which is preliminary data.</text>
</comment>
<proteinExistence type="predicted"/>
<protein>
    <submittedName>
        <fullName evidence="1">Uncharacterized protein</fullName>
    </submittedName>
</protein>